<dbReference type="Gene3D" id="3.30.370.10">
    <property type="entry name" value="Barstar-like"/>
    <property type="match status" value="1"/>
</dbReference>
<protein>
    <submittedName>
        <fullName evidence="3">Ribonuclease inhibitor</fullName>
    </submittedName>
</protein>
<dbReference type="InterPro" id="IPR035905">
    <property type="entry name" value="Barstar-like_sf"/>
</dbReference>
<proteinExistence type="inferred from homology"/>
<dbReference type="EMBL" id="JAVDTR010000001">
    <property type="protein sequence ID" value="MDR6721790.1"/>
    <property type="molecule type" value="Genomic_DNA"/>
</dbReference>
<reference evidence="3" key="1">
    <citation type="submission" date="2023-07" db="EMBL/GenBank/DDBJ databases">
        <title>Sorghum-associated microbial communities from plants grown in Nebraska, USA.</title>
        <authorList>
            <person name="Schachtman D."/>
        </authorList>
    </citation>
    <scope>NUCLEOTIDE SEQUENCE</scope>
    <source>
        <strain evidence="3">BE80</strain>
    </source>
</reference>
<dbReference type="Proteomes" id="UP001254832">
    <property type="component" value="Unassembled WGS sequence"/>
</dbReference>
<dbReference type="AlphaFoldDB" id="A0AAP5LL98"/>
<comment type="similarity">
    <text evidence="1">Belongs to the barstar family.</text>
</comment>
<accession>A0AAP5LL98</accession>
<name>A0AAP5LL98_PAEAM</name>
<gene>
    <name evidence="3" type="ORF">J2W91_000238</name>
</gene>
<organism evidence="3 4">
    <name type="scientific">Paenibacillus amylolyticus</name>
    <dbReference type="NCBI Taxonomy" id="1451"/>
    <lineage>
        <taxon>Bacteria</taxon>
        <taxon>Bacillati</taxon>
        <taxon>Bacillota</taxon>
        <taxon>Bacilli</taxon>
        <taxon>Bacillales</taxon>
        <taxon>Paenibacillaceae</taxon>
        <taxon>Paenibacillus</taxon>
    </lineage>
</organism>
<evidence type="ECO:0000313" key="3">
    <source>
        <dbReference type="EMBL" id="MDR6721790.1"/>
    </source>
</evidence>
<dbReference type="Pfam" id="PF01337">
    <property type="entry name" value="Barstar"/>
    <property type="match status" value="1"/>
</dbReference>
<dbReference type="CDD" id="cd05142">
    <property type="entry name" value="Barstar"/>
    <property type="match status" value="1"/>
</dbReference>
<feature type="domain" description="Barstar (barnase inhibitor)" evidence="2">
    <location>
        <begin position="1"/>
        <end position="83"/>
    </location>
</feature>
<dbReference type="InterPro" id="IPR000468">
    <property type="entry name" value="Barstar"/>
</dbReference>
<evidence type="ECO:0000259" key="2">
    <source>
        <dbReference type="Pfam" id="PF01337"/>
    </source>
</evidence>
<dbReference type="RefSeq" id="WP_310135940.1">
    <property type="nucleotide sequence ID" value="NZ_JAVDTR010000001.1"/>
</dbReference>
<sequence>MNIIQIDGEKLLARDELHAMLQAKLELGEHYGRNLDALWDCLTGGVSMPLTIQWVHFEKSKQVLGGYADQVIDLMREVEEEIEGFTLELK</sequence>
<dbReference type="SUPFAM" id="SSF52038">
    <property type="entry name" value="Barstar-related"/>
    <property type="match status" value="1"/>
</dbReference>
<evidence type="ECO:0000313" key="4">
    <source>
        <dbReference type="Proteomes" id="UP001254832"/>
    </source>
</evidence>
<evidence type="ECO:0000256" key="1">
    <source>
        <dbReference type="ARBA" id="ARBA00006845"/>
    </source>
</evidence>
<comment type="caution">
    <text evidence="3">The sequence shown here is derived from an EMBL/GenBank/DDBJ whole genome shotgun (WGS) entry which is preliminary data.</text>
</comment>